<comment type="caution">
    <text evidence="7">The sequence shown here is derived from an EMBL/GenBank/DDBJ whole genome shotgun (WGS) entry which is preliminary data.</text>
</comment>
<evidence type="ECO:0000256" key="3">
    <source>
        <dbReference type="ARBA" id="ARBA00011233"/>
    </source>
</evidence>
<gene>
    <name evidence="7" type="ORF">DQ392_16680</name>
</gene>
<keyword evidence="4" id="KW-0456">Lyase</keyword>
<evidence type="ECO:0000256" key="1">
    <source>
        <dbReference type="ARBA" id="ARBA00004761"/>
    </source>
</evidence>
<dbReference type="PANTHER" id="PTHR30246">
    <property type="entry name" value="2-KETO-3-DEOXY-6-PHOSPHOGLUCONATE ALDOLASE"/>
    <property type="match status" value="1"/>
</dbReference>
<dbReference type="CDD" id="cd00452">
    <property type="entry name" value="KDPG_aldolase"/>
    <property type="match status" value="1"/>
</dbReference>
<accession>A0A367EHD6</accession>
<feature type="region of interest" description="Disordered" evidence="6">
    <location>
        <begin position="1"/>
        <end position="20"/>
    </location>
</feature>
<dbReference type="Pfam" id="PF01081">
    <property type="entry name" value="Aldolase"/>
    <property type="match status" value="1"/>
</dbReference>
<dbReference type="SUPFAM" id="SSF51569">
    <property type="entry name" value="Aldolase"/>
    <property type="match status" value="1"/>
</dbReference>
<evidence type="ECO:0000313" key="8">
    <source>
        <dbReference type="Proteomes" id="UP000253507"/>
    </source>
</evidence>
<dbReference type="AlphaFoldDB" id="A0A367EHD6"/>
<evidence type="ECO:0000313" key="7">
    <source>
        <dbReference type="EMBL" id="RCG17508.1"/>
    </source>
</evidence>
<dbReference type="RefSeq" id="WP_114016419.1">
    <property type="nucleotide sequence ID" value="NZ_QOIM01000036.1"/>
</dbReference>
<comment type="pathway">
    <text evidence="1">Carbohydrate acid metabolism.</text>
</comment>
<evidence type="ECO:0000256" key="4">
    <source>
        <dbReference type="ARBA" id="ARBA00023239"/>
    </source>
</evidence>
<protein>
    <submittedName>
        <fullName evidence="7">Aldolase</fullName>
    </submittedName>
</protein>
<comment type="subunit">
    <text evidence="3">Homotrimer.</text>
</comment>
<dbReference type="Proteomes" id="UP000253507">
    <property type="component" value="Unassembled WGS sequence"/>
</dbReference>
<dbReference type="OrthoDB" id="9805177at2"/>
<organism evidence="7 8">
    <name type="scientific">Streptomyces reniochalinae</name>
    <dbReference type="NCBI Taxonomy" id="2250578"/>
    <lineage>
        <taxon>Bacteria</taxon>
        <taxon>Bacillati</taxon>
        <taxon>Actinomycetota</taxon>
        <taxon>Actinomycetes</taxon>
        <taxon>Kitasatosporales</taxon>
        <taxon>Streptomycetaceae</taxon>
        <taxon>Streptomyces</taxon>
    </lineage>
</organism>
<dbReference type="InterPro" id="IPR000887">
    <property type="entry name" value="Aldlse_KDPG_KHG"/>
</dbReference>
<keyword evidence="8" id="KW-1185">Reference proteome</keyword>
<dbReference type="InterPro" id="IPR013785">
    <property type="entry name" value="Aldolase_TIM"/>
</dbReference>
<dbReference type="EMBL" id="QOIM01000036">
    <property type="protein sequence ID" value="RCG17508.1"/>
    <property type="molecule type" value="Genomic_DNA"/>
</dbReference>
<evidence type="ECO:0000256" key="2">
    <source>
        <dbReference type="ARBA" id="ARBA00006906"/>
    </source>
</evidence>
<reference evidence="7 8" key="1">
    <citation type="submission" date="2018-06" db="EMBL/GenBank/DDBJ databases">
        <title>Streptomyces reniochalinae sp. nov. and Streptomyces diacarnus sp. nov. from marine sponges.</title>
        <authorList>
            <person name="Li L."/>
        </authorList>
    </citation>
    <scope>NUCLEOTIDE SEQUENCE [LARGE SCALE GENOMIC DNA]</scope>
    <source>
        <strain evidence="7 8">LHW50302</strain>
    </source>
</reference>
<keyword evidence="5" id="KW-0119">Carbohydrate metabolism</keyword>
<evidence type="ECO:0000256" key="6">
    <source>
        <dbReference type="SAM" id="MobiDB-lite"/>
    </source>
</evidence>
<proteinExistence type="inferred from homology"/>
<sequence length="231" mass="24063">MSAARRPAAPGTQGEPVVDLGSTAHLSPALRSVIDRLETARIVPTVRAHDAESADRLAGTLWEAGVRAFEFTATTPGWQGLVTRWTRQESAVLLGLGTVTSAAVAESALEAGAHFLVSPFQVPEVRPVADAADRLFVEGGHSPTELRAAALRGVAKLFPAHVGGTAYLRSLRSVLPGARIMATGGVRMETAADWLAAGAFTVSIGRELAEADDVPAALERLREQLAAGTSA</sequence>
<dbReference type="PANTHER" id="PTHR30246:SF1">
    <property type="entry name" value="2-DEHYDRO-3-DEOXY-6-PHOSPHOGALACTONATE ALDOLASE-RELATED"/>
    <property type="match status" value="1"/>
</dbReference>
<dbReference type="GO" id="GO:0016829">
    <property type="term" value="F:lyase activity"/>
    <property type="evidence" value="ECO:0007669"/>
    <property type="project" value="UniProtKB-KW"/>
</dbReference>
<name>A0A367EHD6_9ACTN</name>
<comment type="similarity">
    <text evidence="2">Belongs to the KHG/KDPG aldolase family.</text>
</comment>
<evidence type="ECO:0000256" key="5">
    <source>
        <dbReference type="ARBA" id="ARBA00023277"/>
    </source>
</evidence>
<dbReference type="Gene3D" id="3.20.20.70">
    <property type="entry name" value="Aldolase class I"/>
    <property type="match status" value="1"/>
</dbReference>